<dbReference type="Pfam" id="PF00534">
    <property type="entry name" value="Glycos_transf_1"/>
    <property type="match status" value="1"/>
</dbReference>
<dbReference type="Gene3D" id="3.40.50.2000">
    <property type="entry name" value="Glycogen Phosphorylase B"/>
    <property type="match status" value="2"/>
</dbReference>
<evidence type="ECO:0000313" key="4">
    <source>
        <dbReference type="EMBL" id="EKP95753.1"/>
    </source>
</evidence>
<dbReference type="STRING" id="867903.ThesuDRAFT_01513"/>
<accession>K6Q3A0</accession>
<dbReference type="GO" id="GO:0071793">
    <property type="term" value="P:bacillithiol biosynthetic process"/>
    <property type="evidence" value="ECO:0007669"/>
    <property type="project" value="InterPro"/>
</dbReference>
<reference evidence="4" key="2">
    <citation type="submission" date="2012-10" db="EMBL/GenBank/DDBJ databases">
        <title>Improved high-quality draft of Thermaerobacter subterraneus C21, DSM 13965.</title>
        <authorList>
            <consortium name="DOE Joint Genome Institute"/>
            <person name="Eisen J."/>
            <person name="Huntemann M."/>
            <person name="Wei C.-L."/>
            <person name="Han J."/>
            <person name="Detter J.C."/>
            <person name="Han C."/>
            <person name="Tapia R."/>
            <person name="Chen A."/>
            <person name="Kyrpides N."/>
            <person name="Mavromatis K."/>
            <person name="Markowitz V."/>
            <person name="Szeto E."/>
            <person name="Ivanova N."/>
            <person name="Mikhailova N."/>
            <person name="Ovchinnikova G."/>
            <person name="Pagani I."/>
            <person name="Pati A."/>
            <person name="Goodwin L."/>
            <person name="Nordberg H.P."/>
            <person name="Cantor M.N."/>
            <person name="Hua S.X."/>
            <person name="Woyke T."/>
            <person name="Eisen J."/>
            <person name="Klenk H.-P."/>
        </authorList>
    </citation>
    <scope>NUCLEOTIDE SEQUENCE [LARGE SCALE GENOMIC DNA]</scope>
    <source>
        <strain evidence="4">DSM 13965</strain>
    </source>
</reference>
<feature type="region of interest" description="Disordered" evidence="1">
    <location>
        <begin position="385"/>
        <end position="405"/>
    </location>
</feature>
<dbReference type="PANTHER" id="PTHR45947:SF3">
    <property type="entry name" value="SULFOQUINOVOSYL TRANSFERASE SQD2"/>
    <property type="match status" value="1"/>
</dbReference>
<feature type="compositionally biased region" description="Polar residues" evidence="1">
    <location>
        <begin position="389"/>
        <end position="405"/>
    </location>
</feature>
<dbReference type="Proteomes" id="UP000005710">
    <property type="component" value="Unassembled WGS sequence"/>
</dbReference>
<evidence type="ECO:0000259" key="2">
    <source>
        <dbReference type="Pfam" id="PF00534"/>
    </source>
</evidence>
<dbReference type="InterPro" id="IPR023881">
    <property type="entry name" value="Thiol_BshA"/>
</dbReference>
<dbReference type="Pfam" id="PF13439">
    <property type="entry name" value="Glyco_transf_4"/>
    <property type="match status" value="1"/>
</dbReference>
<feature type="domain" description="Glycosyl transferase family 1" evidence="2">
    <location>
        <begin position="204"/>
        <end position="358"/>
    </location>
</feature>
<keyword evidence="5" id="KW-1185">Reference proteome</keyword>
<dbReference type="InterPro" id="IPR028098">
    <property type="entry name" value="Glyco_trans_4-like_N"/>
</dbReference>
<dbReference type="AlphaFoldDB" id="K6Q3A0"/>
<dbReference type="SUPFAM" id="SSF53756">
    <property type="entry name" value="UDP-Glycosyltransferase/glycogen phosphorylase"/>
    <property type="match status" value="1"/>
</dbReference>
<dbReference type="HOGENOM" id="CLU_009583_2_5_9"/>
<proteinExistence type="predicted"/>
<evidence type="ECO:0000256" key="1">
    <source>
        <dbReference type="SAM" id="MobiDB-lite"/>
    </source>
</evidence>
<sequence>MAPGAARSLRIGISCYPSSGGSGVVATELGHQLAARGHQVHFISHDVPFRLDLTRPGIHFHPVEVPSYPLFTYPPYDLALASQMAAVAEERQLDLLHVHYAIPHATAAYLARAMLAPRRPVRVVTTLHGTDITLLGTHPSFQRIVEFSINQSDAVTVVSHHLREATLAAFRVERELEVIPNFVDPAVFHPGRRGDPALRRGLAEPGERVLVHISNFRPAKDAPAVIAVFARVCREVPARLLLIGHGPDVDRCAHMARRLGIADRVRFLGEHTDVARLLAAADLFLLPSRQEAFGLAALEAMACGVPVIAARTGGLPEVVEHGRTGYLLPPGDVEGMARRALELLQDPARHAVFSRAAARSAHRRFAAGTVIPRYEALYRRLLGEDGPSSGPSSVSTQLKMLPNGS</sequence>
<dbReference type="EMBL" id="AENY02000002">
    <property type="protein sequence ID" value="EKP95753.1"/>
    <property type="molecule type" value="Genomic_DNA"/>
</dbReference>
<gene>
    <name evidence="4" type="ORF">ThesuDRAFT_01513</name>
</gene>
<comment type="caution">
    <text evidence="4">The sequence shown here is derived from an EMBL/GenBank/DDBJ whole genome shotgun (WGS) entry which is preliminary data.</text>
</comment>
<dbReference type="eggNOG" id="COG0438">
    <property type="taxonomic scope" value="Bacteria"/>
</dbReference>
<feature type="domain" description="Glycosyltransferase subfamily 4-like N-terminal" evidence="3">
    <location>
        <begin position="20"/>
        <end position="186"/>
    </location>
</feature>
<reference evidence="4" key="1">
    <citation type="submission" date="2010-10" db="EMBL/GenBank/DDBJ databases">
        <authorList>
            <consortium name="US DOE Joint Genome Institute (JGI-PGF)"/>
            <person name="Lucas S."/>
            <person name="Copeland A."/>
            <person name="Lapidus A."/>
            <person name="Bruce D."/>
            <person name="Goodwin L."/>
            <person name="Pitluck S."/>
            <person name="Kyrpides N."/>
            <person name="Mavromatis K."/>
            <person name="Detter J.C."/>
            <person name="Han C."/>
            <person name="Land M."/>
            <person name="Hauser L."/>
            <person name="Markowitz V."/>
            <person name="Cheng J.-F."/>
            <person name="Hugenholtz P."/>
            <person name="Woyke T."/>
            <person name="Wu D."/>
            <person name="Pukall R."/>
            <person name="Wahrenburg C."/>
            <person name="Brambilla E."/>
            <person name="Klenk H.-P."/>
            <person name="Eisen J.A."/>
        </authorList>
    </citation>
    <scope>NUCLEOTIDE SEQUENCE [LARGE SCALE GENOMIC DNA]</scope>
    <source>
        <strain evidence="4">DSM 13965</strain>
    </source>
</reference>
<dbReference type="NCBIfam" id="TIGR03999">
    <property type="entry name" value="thiol_BshA"/>
    <property type="match status" value="1"/>
</dbReference>
<dbReference type="GO" id="GO:0016757">
    <property type="term" value="F:glycosyltransferase activity"/>
    <property type="evidence" value="ECO:0007669"/>
    <property type="project" value="InterPro"/>
</dbReference>
<evidence type="ECO:0000313" key="5">
    <source>
        <dbReference type="Proteomes" id="UP000005710"/>
    </source>
</evidence>
<dbReference type="RefSeq" id="WP_006903784.1">
    <property type="nucleotide sequence ID" value="NZ_JH976535.1"/>
</dbReference>
<dbReference type="PANTHER" id="PTHR45947">
    <property type="entry name" value="SULFOQUINOVOSYL TRANSFERASE SQD2"/>
    <property type="match status" value="1"/>
</dbReference>
<dbReference type="InterPro" id="IPR050194">
    <property type="entry name" value="Glycosyltransferase_grp1"/>
</dbReference>
<evidence type="ECO:0000259" key="3">
    <source>
        <dbReference type="Pfam" id="PF13439"/>
    </source>
</evidence>
<name>K6Q3A0_9FIRM</name>
<protein>
    <submittedName>
        <fullName evidence="4">N-acetyl-alpha-D-glucosaminyl L-malate synthase BshA</fullName>
    </submittedName>
</protein>
<dbReference type="InterPro" id="IPR001296">
    <property type="entry name" value="Glyco_trans_1"/>
</dbReference>
<organism evidence="4 5">
    <name type="scientific">Thermaerobacter subterraneus DSM 13965</name>
    <dbReference type="NCBI Taxonomy" id="867903"/>
    <lineage>
        <taxon>Bacteria</taxon>
        <taxon>Bacillati</taxon>
        <taxon>Bacillota</taxon>
        <taxon>Clostridia</taxon>
        <taxon>Eubacteriales</taxon>
        <taxon>Clostridiales Family XVII. Incertae Sedis</taxon>
        <taxon>Thermaerobacter</taxon>
    </lineage>
</organism>